<accession>A0A0L9VC82</accession>
<dbReference type="AlphaFoldDB" id="A0A0L9VC82"/>
<gene>
    <name evidence="1" type="ORF">LR48_Vigan09g092800</name>
</gene>
<protein>
    <submittedName>
        <fullName evidence="1">Uncharacterized protein</fullName>
    </submittedName>
</protein>
<dbReference type="EMBL" id="CM003379">
    <property type="protein sequence ID" value="KOM52269.1"/>
    <property type="molecule type" value="Genomic_DNA"/>
</dbReference>
<evidence type="ECO:0000313" key="2">
    <source>
        <dbReference type="Proteomes" id="UP000053144"/>
    </source>
</evidence>
<evidence type="ECO:0000313" key="1">
    <source>
        <dbReference type="EMBL" id="KOM52269.1"/>
    </source>
</evidence>
<proteinExistence type="predicted"/>
<dbReference type="Gramene" id="KOM52269">
    <property type="protein sequence ID" value="KOM52269"/>
    <property type="gene ID" value="LR48_Vigan09g092800"/>
</dbReference>
<reference evidence="2" key="1">
    <citation type="journal article" date="2015" name="Proc. Natl. Acad. Sci. U.S.A.">
        <title>Genome sequencing of adzuki bean (Vigna angularis) provides insight into high starch and low fat accumulation and domestication.</title>
        <authorList>
            <person name="Yang K."/>
            <person name="Tian Z."/>
            <person name="Chen C."/>
            <person name="Luo L."/>
            <person name="Zhao B."/>
            <person name="Wang Z."/>
            <person name="Yu L."/>
            <person name="Li Y."/>
            <person name="Sun Y."/>
            <person name="Li W."/>
            <person name="Chen Y."/>
            <person name="Li Y."/>
            <person name="Zhang Y."/>
            <person name="Ai D."/>
            <person name="Zhao J."/>
            <person name="Shang C."/>
            <person name="Ma Y."/>
            <person name="Wu B."/>
            <person name="Wang M."/>
            <person name="Gao L."/>
            <person name="Sun D."/>
            <person name="Zhang P."/>
            <person name="Guo F."/>
            <person name="Wang W."/>
            <person name="Li Y."/>
            <person name="Wang J."/>
            <person name="Varshney R.K."/>
            <person name="Wang J."/>
            <person name="Ling H.Q."/>
            <person name="Wan P."/>
        </authorList>
    </citation>
    <scope>NUCLEOTIDE SEQUENCE</scope>
    <source>
        <strain evidence="2">cv. Jingnong 6</strain>
    </source>
</reference>
<dbReference type="Proteomes" id="UP000053144">
    <property type="component" value="Chromosome 9"/>
</dbReference>
<organism evidence="1 2">
    <name type="scientific">Phaseolus angularis</name>
    <name type="common">Azuki bean</name>
    <name type="synonym">Vigna angularis</name>
    <dbReference type="NCBI Taxonomy" id="3914"/>
    <lineage>
        <taxon>Eukaryota</taxon>
        <taxon>Viridiplantae</taxon>
        <taxon>Streptophyta</taxon>
        <taxon>Embryophyta</taxon>
        <taxon>Tracheophyta</taxon>
        <taxon>Spermatophyta</taxon>
        <taxon>Magnoliopsida</taxon>
        <taxon>eudicotyledons</taxon>
        <taxon>Gunneridae</taxon>
        <taxon>Pentapetalae</taxon>
        <taxon>rosids</taxon>
        <taxon>fabids</taxon>
        <taxon>Fabales</taxon>
        <taxon>Fabaceae</taxon>
        <taxon>Papilionoideae</taxon>
        <taxon>50 kb inversion clade</taxon>
        <taxon>NPAAA clade</taxon>
        <taxon>indigoferoid/millettioid clade</taxon>
        <taxon>Phaseoleae</taxon>
        <taxon>Vigna</taxon>
    </lineage>
</organism>
<name>A0A0L9VC82_PHAAN</name>
<sequence length="198" mass="22745">MKGVLRTYVAASIRPTASIGCRAKLLPFFFSASPRTMRKDPTFQPAMSSSLYPPKPVATGHGARFNLQIQIAQRGRWFLIVEMGEGEAFLGECCWRYMDKDDGLKLGSGREVTGVRDEHEMDDDRRWYLDEDEGDERRRKWPWQGLKSWGSRVGAKPWGMKIDGKVFLITVGRDIKYWRWYMDGGMEIPVMASETPVQ</sequence>